<dbReference type="Gene3D" id="1.10.357.10">
    <property type="entry name" value="Tetracycline Repressor, domain 2"/>
    <property type="match status" value="1"/>
</dbReference>
<organism evidence="7 8">
    <name type="scientific">Burkholderia gladioli</name>
    <name type="common">Pseudomonas marginata</name>
    <name type="synonym">Phytomonas marginata</name>
    <dbReference type="NCBI Taxonomy" id="28095"/>
    <lineage>
        <taxon>Bacteria</taxon>
        <taxon>Pseudomonadati</taxon>
        <taxon>Pseudomonadota</taxon>
        <taxon>Betaproteobacteria</taxon>
        <taxon>Burkholderiales</taxon>
        <taxon>Burkholderiaceae</taxon>
        <taxon>Burkholderia</taxon>
    </lineage>
</organism>
<keyword evidence="3" id="KW-0804">Transcription</keyword>
<comment type="caution">
    <text evidence="7">The sequence shown here is derived from an EMBL/GenBank/DDBJ whole genome shotgun (WGS) entry which is preliminary data.</text>
</comment>
<dbReference type="Proteomes" id="UP000220629">
    <property type="component" value="Unassembled WGS sequence"/>
</dbReference>
<dbReference type="GO" id="GO:0000976">
    <property type="term" value="F:transcription cis-regulatory region binding"/>
    <property type="evidence" value="ECO:0007669"/>
    <property type="project" value="TreeGrafter"/>
</dbReference>
<proteinExistence type="predicted"/>
<gene>
    <name evidence="7" type="ORF">CRM94_25545</name>
</gene>
<evidence type="ECO:0000256" key="4">
    <source>
        <dbReference type="PROSITE-ProRule" id="PRU00335"/>
    </source>
</evidence>
<dbReference type="SUPFAM" id="SSF46689">
    <property type="entry name" value="Homeodomain-like"/>
    <property type="match status" value="1"/>
</dbReference>
<dbReference type="InterPro" id="IPR050109">
    <property type="entry name" value="HTH-type_TetR-like_transc_reg"/>
</dbReference>
<dbReference type="PRINTS" id="PR00455">
    <property type="entry name" value="HTHTETR"/>
</dbReference>
<dbReference type="Pfam" id="PF00440">
    <property type="entry name" value="TetR_N"/>
    <property type="match status" value="1"/>
</dbReference>
<dbReference type="InterPro" id="IPR036271">
    <property type="entry name" value="Tet_transcr_reg_TetR-rel_C_sf"/>
</dbReference>
<evidence type="ECO:0000256" key="5">
    <source>
        <dbReference type="SAM" id="MobiDB-lite"/>
    </source>
</evidence>
<keyword evidence="2 4" id="KW-0238">DNA-binding</keyword>
<feature type="region of interest" description="Disordered" evidence="5">
    <location>
        <begin position="1"/>
        <end position="33"/>
    </location>
</feature>
<sequence>MNRNADPQEKSSTMPASETNSSPSRREQNKADKLRRIREAAHELFVTDGFDDTTLRQIAARADVGFGTLFRYASSKRDLLFLVVTDDLREMNRHAFENAPADVPLLDQLMYIWQIFYTFFDAQPELARLTLRELHFYAEGAQARKFYQVREALMLRLTEVVTAARQHGEINTTTSDSRIARAIFDIYSAEVRLWIGEKDRSIASGMVELRQLLRLLVTGIGHAMPESDAGTACTP</sequence>
<dbReference type="InterPro" id="IPR001647">
    <property type="entry name" value="HTH_TetR"/>
</dbReference>
<evidence type="ECO:0000256" key="2">
    <source>
        <dbReference type="ARBA" id="ARBA00023125"/>
    </source>
</evidence>
<dbReference type="PROSITE" id="PS50977">
    <property type="entry name" value="HTH_TETR_2"/>
    <property type="match status" value="1"/>
</dbReference>
<protein>
    <submittedName>
        <fullName evidence="7">TetR/AcrR family transcriptional regulator</fullName>
    </submittedName>
</protein>
<dbReference type="PANTHER" id="PTHR30055">
    <property type="entry name" value="HTH-TYPE TRANSCRIPTIONAL REGULATOR RUTR"/>
    <property type="match status" value="1"/>
</dbReference>
<dbReference type="KEGG" id="bgo:BM43_4087"/>
<feature type="compositionally biased region" description="Polar residues" evidence="5">
    <location>
        <begin position="1"/>
        <end position="23"/>
    </location>
</feature>
<accession>A0A2A7S2X4</accession>
<keyword evidence="1" id="KW-0805">Transcription regulation</keyword>
<evidence type="ECO:0000256" key="3">
    <source>
        <dbReference type="ARBA" id="ARBA00023163"/>
    </source>
</evidence>
<dbReference type="PANTHER" id="PTHR30055:SF234">
    <property type="entry name" value="HTH-TYPE TRANSCRIPTIONAL REGULATOR BETI"/>
    <property type="match status" value="1"/>
</dbReference>
<reference evidence="8" key="1">
    <citation type="submission" date="2017-09" db="EMBL/GenBank/DDBJ databases">
        <title>FDA dAtabase for Regulatory Grade micrObial Sequences (FDA-ARGOS): Supporting development and validation of Infectious Disease Dx tests.</title>
        <authorList>
            <person name="Minogue T."/>
            <person name="Wolcott M."/>
            <person name="Wasieloski L."/>
            <person name="Aguilar W."/>
            <person name="Moore D."/>
            <person name="Tallon L."/>
            <person name="Sadzewicz L."/>
            <person name="Ott S."/>
            <person name="Zhao X."/>
            <person name="Nagaraj S."/>
            <person name="Vavikolanu K."/>
            <person name="Aluvathingal J."/>
            <person name="Nadendla S."/>
            <person name="Sichtig H."/>
        </authorList>
    </citation>
    <scope>NUCLEOTIDE SEQUENCE [LARGE SCALE GENOMIC DNA]</scope>
    <source>
        <strain evidence="8">FDAARGOS_390</strain>
    </source>
</reference>
<dbReference type="OrthoDB" id="8586619at2"/>
<evidence type="ECO:0000313" key="7">
    <source>
        <dbReference type="EMBL" id="PEH37842.1"/>
    </source>
</evidence>
<dbReference type="SUPFAM" id="SSF48498">
    <property type="entry name" value="Tetracyclin repressor-like, C-terminal domain"/>
    <property type="match status" value="1"/>
</dbReference>
<dbReference type="GO" id="GO:0003700">
    <property type="term" value="F:DNA-binding transcription factor activity"/>
    <property type="evidence" value="ECO:0007669"/>
    <property type="project" value="TreeGrafter"/>
</dbReference>
<feature type="compositionally biased region" description="Basic and acidic residues" evidence="5">
    <location>
        <begin position="24"/>
        <end position="33"/>
    </location>
</feature>
<feature type="DNA-binding region" description="H-T-H motif" evidence="4">
    <location>
        <begin position="54"/>
        <end position="73"/>
    </location>
</feature>
<dbReference type="EMBL" id="PDDY01000004">
    <property type="protein sequence ID" value="PEH37842.1"/>
    <property type="molecule type" value="Genomic_DNA"/>
</dbReference>
<evidence type="ECO:0000256" key="1">
    <source>
        <dbReference type="ARBA" id="ARBA00023015"/>
    </source>
</evidence>
<feature type="domain" description="HTH tetR-type" evidence="6">
    <location>
        <begin position="31"/>
        <end position="91"/>
    </location>
</feature>
<dbReference type="InterPro" id="IPR009057">
    <property type="entry name" value="Homeodomain-like_sf"/>
</dbReference>
<evidence type="ECO:0000259" key="6">
    <source>
        <dbReference type="PROSITE" id="PS50977"/>
    </source>
</evidence>
<dbReference type="AlphaFoldDB" id="A0A2A7S2X4"/>
<dbReference type="RefSeq" id="WP_080742198.1">
    <property type="nucleotide sequence ID" value="NZ_PDDY01000004.1"/>
</dbReference>
<name>A0A2A7S2X4_BURGA</name>
<evidence type="ECO:0000313" key="8">
    <source>
        <dbReference type="Proteomes" id="UP000220629"/>
    </source>
</evidence>